<proteinExistence type="predicted"/>
<name>A0A4R6Y6C8_9HYPH</name>
<gene>
    <name evidence="1" type="ORF">DES43_14517</name>
</gene>
<dbReference type="AlphaFoldDB" id="A0A4R6Y6C8"/>
<accession>A0A4R6Y6C8</accession>
<evidence type="ECO:0000313" key="2">
    <source>
        <dbReference type="Proteomes" id="UP000294958"/>
    </source>
</evidence>
<evidence type="ECO:0000313" key="1">
    <source>
        <dbReference type="EMBL" id="TDR30379.1"/>
    </source>
</evidence>
<dbReference type="Proteomes" id="UP000294958">
    <property type="component" value="Unassembled WGS sequence"/>
</dbReference>
<sequence length="78" mass="8633">MMQKTAETIIRELAARHGAEAQRTALDGWADDVTRLSGDAVTLDSVEELIVGLRRGNLVDGIELTRLHSRYLDERAGQ</sequence>
<dbReference type="OrthoDB" id="8452178at2"/>
<dbReference type="RefSeq" id="WP_123195991.1">
    <property type="nucleotide sequence ID" value="NZ_SNZF01000045.1"/>
</dbReference>
<keyword evidence="2" id="KW-1185">Reference proteome</keyword>
<comment type="caution">
    <text evidence="1">The sequence shown here is derived from an EMBL/GenBank/DDBJ whole genome shotgun (WGS) entry which is preliminary data.</text>
</comment>
<organism evidence="1 2">
    <name type="scientific">Aquamicrobium defluvii</name>
    <dbReference type="NCBI Taxonomy" id="69279"/>
    <lineage>
        <taxon>Bacteria</taxon>
        <taxon>Pseudomonadati</taxon>
        <taxon>Pseudomonadota</taxon>
        <taxon>Alphaproteobacteria</taxon>
        <taxon>Hyphomicrobiales</taxon>
        <taxon>Phyllobacteriaceae</taxon>
        <taxon>Aquamicrobium</taxon>
    </lineage>
</organism>
<dbReference type="EMBL" id="SNZF01000045">
    <property type="protein sequence ID" value="TDR30379.1"/>
    <property type="molecule type" value="Genomic_DNA"/>
</dbReference>
<protein>
    <submittedName>
        <fullName evidence="1">Uncharacterized protein</fullName>
    </submittedName>
</protein>
<reference evidence="1 2" key="1">
    <citation type="submission" date="2019-03" db="EMBL/GenBank/DDBJ databases">
        <title>Genomic Encyclopedia of Type Strains, Phase IV (KMG-IV): sequencing the most valuable type-strain genomes for metagenomic binning, comparative biology and taxonomic classification.</title>
        <authorList>
            <person name="Goeker M."/>
        </authorList>
    </citation>
    <scope>NUCLEOTIDE SEQUENCE [LARGE SCALE GENOMIC DNA]</scope>
    <source>
        <strain evidence="1 2">DSM 11603</strain>
    </source>
</reference>